<organism evidence="2">
    <name type="scientific">viral metagenome</name>
    <dbReference type="NCBI Taxonomy" id="1070528"/>
    <lineage>
        <taxon>unclassified sequences</taxon>
        <taxon>metagenomes</taxon>
        <taxon>organismal metagenomes</taxon>
    </lineage>
</organism>
<evidence type="ECO:0000313" key="2">
    <source>
        <dbReference type="EMBL" id="QHT74084.1"/>
    </source>
</evidence>
<dbReference type="Gene3D" id="3.40.50.1000">
    <property type="entry name" value="HAD superfamily/HAD-like"/>
    <property type="match status" value="1"/>
</dbReference>
<proteinExistence type="predicted"/>
<accession>A0A6C0H0L7</accession>
<evidence type="ECO:0000256" key="1">
    <source>
        <dbReference type="SAM" id="MobiDB-lite"/>
    </source>
</evidence>
<sequence>MDNYKKYLKYKQKYLDLKKIKSLKNIKGGSKNSDSSSDNSSETKSLSINIDVGNVAIKIGYEADHGETELDFNPSKDLMDGFLENIAKLKKIGHVLYFNSFCGPGREQKTREIFRKIPEIYNVIPESNWNFVRTRPDKTKVIDATKADVMIDDRLDICLNMKEHGVKYIFWLTQSGKPSPAGIIKVKNWDEIYRKIERII</sequence>
<name>A0A6C0H0L7_9ZZZZ</name>
<feature type="compositionally biased region" description="Low complexity" evidence="1">
    <location>
        <begin position="27"/>
        <end position="40"/>
    </location>
</feature>
<protein>
    <submittedName>
        <fullName evidence="2">Uncharacterized protein</fullName>
    </submittedName>
</protein>
<feature type="region of interest" description="Disordered" evidence="1">
    <location>
        <begin position="25"/>
        <end position="44"/>
    </location>
</feature>
<dbReference type="EMBL" id="MN739837">
    <property type="protein sequence ID" value="QHT74084.1"/>
    <property type="molecule type" value="Genomic_DNA"/>
</dbReference>
<dbReference type="InterPro" id="IPR023214">
    <property type="entry name" value="HAD_sf"/>
</dbReference>
<reference evidence="2" key="1">
    <citation type="journal article" date="2020" name="Nature">
        <title>Giant virus diversity and host interactions through global metagenomics.</title>
        <authorList>
            <person name="Schulz F."/>
            <person name="Roux S."/>
            <person name="Paez-Espino D."/>
            <person name="Jungbluth S."/>
            <person name="Walsh D.A."/>
            <person name="Denef V.J."/>
            <person name="McMahon K.D."/>
            <person name="Konstantinidis K.T."/>
            <person name="Eloe-Fadrosh E.A."/>
            <person name="Kyrpides N.C."/>
            <person name="Woyke T."/>
        </authorList>
    </citation>
    <scope>NUCLEOTIDE SEQUENCE</scope>
    <source>
        <strain evidence="2">GVMAG-M-3300023179-4</strain>
    </source>
</reference>
<dbReference type="AlphaFoldDB" id="A0A6C0H0L7"/>